<dbReference type="PANTHER" id="PTHR30346">
    <property type="entry name" value="TRANSCRIPTIONAL DUAL REGULATOR HCAR-RELATED"/>
    <property type="match status" value="1"/>
</dbReference>
<dbReference type="PANTHER" id="PTHR30346:SF29">
    <property type="entry name" value="LYSR SUBSTRATE-BINDING"/>
    <property type="match status" value="1"/>
</dbReference>
<evidence type="ECO:0000256" key="2">
    <source>
        <dbReference type="ARBA" id="ARBA00023015"/>
    </source>
</evidence>
<dbReference type="SUPFAM" id="SSF53850">
    <property type="entry name" value="Periplasmic binding protein-like II"/>
    <property type="match status" value="1"/>
</dbReference>
<dbReference type="SUPFAM" id="SSF46785">
    <property type="entry name" value="Winged helix' DNA-binding domain"/>
    <property type="match status" value="1"/>
</dbReference>
<dbReference type="InterPro" id="IPR036388">
    <property type="entry name" value="WH-like_DNA-bd_sf"/>
</dbReference>
<dbReference type="InterPro" id="IPR000847">
    <property type="entry name" value="LysR_HTH_N"/>
</dbReference>
<protein>
    <submittedName>
        <fullName evidence="7">LysR family transcriptional regulator</fullName>
    </submittedName>
</protein>
<keyword evidence="8" id="KW-1185">Reference proteome</keyword>
<proteinExistence type="inferred from homology"/>
<dbReference type="Proteomes" id="UP001239397">
    <property type="component" value="Chromosome"/>
</dbReference>
<evidence type="ECO:0000256" key="4">
    <source>
        <dbReference type="ARBA" id="ARBA00023163"/>
    </source>
</evidence>
<dbReference type="AlphaFoldDB" id="A0A9Y2JMZ5"/>
<evidence type="ECO:0000256" key="1">
    <source>
        <dbReference type="ARBA" id="ARBA00009437"/>
    </source>
</evidence>
<keyword evidence="2" id="KW-0805">Transcription regulation</keyword>
<accession>A0A9Y2JMZ5</accession>
<dbReference type="GO" id="GO:0032993">
    <property type="term" value="C:protein-DNA complex"/>
    <property type="evidence" value="ECO:0007669"/>
    <property type="project" value="TreeGrafter"/>
</dbReference>
<dbReference type="Pfam" id="PF03466">
    <property type="entry name" value="LysR_substrate"/>
    <property type="match status" value="1"/>
</dbReference>
<dbReference type="GO" id="GO:0003700">
    <property type="term" value="F:DNA-binding transcription factor activity"/>
    <property type="evidence" value="ECO:0007669"/>
    <property type="project" value="InterPro"/>
</dbReference>
<feature type="region of interest" description="Disordered" evidence="5">
    <location>
        <begin position="301"/>
        <end position="324"/>
    </location>
</feature>
<evidence type="ECO:0000256" key="3">
    <source>
        <dbReference type="ARBA" id="ARBA00023125"/>
    </source>
</evidence>
<dbReference type="GO" id="GO:0003677">
    <property type="term" value="F:DNA binding"/>
    <property type="evidence" value="ECO:0007669"/>
    <property type="project" value="UniProtKB-KW"/>
</dbReference>
<dbReference type="PRINTS" id="PR00039">
    <property type="entry name" value="HTHLYSR"/>
</dbReference>
<feature type="domain" description="HTH lysR-type" evidence="6">
    <location>
        <begin position="1"/>
        <end position="63"/>
    </location>
</feature>
<dbReference type="Gene3D" id="1.10.10.10">
    <property type="entry name" value="Winged helix-like DNA-binding domain superfamily/Winged helix DNA-binding domain"/>
    <property type="match status" value="1"/>
</dbReference>
<sequence length="324" mass="33808">MTFADASLTALRVFREVAERGTLTAAATALGYTQSAVSRQIAALERAAGTPLLERRHDGVRLTSAGRIVVRRAAGVLDQLDATARELAGLPGEQGTVRLGWFPTAGADLLPRALAALRRTHPAITVVSREGGTPALVRALRAGTLDLALVASAPPFRPPDTETPALALQTLAERSLRVAVPASHPLARREYIDVVDLRGRRWIAGSGDDRAMGVWPGLDERPEIAHTARDWLAKLHLVAAGCGITTVPGAIGAVVPPGVRVLAVRGGPGEQRRVLLAHLPGPLSDAAARVAAALREAALETDVTPATEGRPRSAASAGLFPDPA</sequence>
<dbReference type="Gene3D" id="3.40.190.10">
    <property type="entry name" value="Periplasmic binding protein-like II"/>
    <property type="match status" value="2"/>
</dbReference>
<dbReference type="PROSITE" id="PS50931">
    <property type="entry name" value="HTH_LYSR"/>
    <property type="match status" value="1"/>
</dbReference>
<comment type="similarity">
    <text evidence="1">Belongs to the LysR transcriptional regulatory family.</text>
</comment>
<keyword evidence="4" id="KW-0804">Transcription</keyword>
<evidence type="ECO:0000256" key="5">
    <source>
        <dbReference type="SAM" id="MobiDB-lite"/>
    </source>
</evidence>
<evidence type="ECO:0000313" key="8">
    <source>
        <dbReference type="Proteomes" id="UP001239397"/>
    </source>
</evidence>
<evidence type="ECO:0000313" key="7">
    <source>
        <dbReference type="EMBL" id="WIY00670.1"/>
    </source>
</evidence>
<organism evidence="7 8">
    <name type="scientific">Amycolatopsis mongoliensis</name>
    <dbReference type="NCBI Taxonomy" id="715475"/>
    <lineage>
        <taxon>Bacteria</taxon>
        <taxon>Bacillati</taxon>
        <taxon>Actinomycetota</taxon>
        <taxon>Actinomycetes</taxon>
        <taxon>Pseudonocardiales</taxon>
        <taxon>Pseudonocardiaceae</taxon>
        <taxon>Amycolatopsis</taxon>
    </lineage>
</organism>
<dbReference type="Pfam" id="PF00126">
    <property type="entry name" value="HTH_1"/>
    <property type="match status" value="1"/>
</dbReference>
<dbReference type="InterPro" id="IPR036390">
    <property type="entry name" value="WH_DNA-bd_sf"/>
</dbReference>
<dbReference type="KEGG" id="amog:QRX60_42540"/>
<dbReference type="InterPro" id="IPR005119">
    <property type="entry name" value="LysR_subst-bd"/>
</dbReference>
<gene>
    <name evidence="7" type="ORF">QRX60_42540</name>
</gene>
<evidence type="ECO:0000259" key="6">
    <source>
        <dbReference type="PROSITE" id="PS50931"/>
    </source>
</evidence>
<reference evidence="7 8" key="1">
    <citation type="submission" date="2023-06" db="EMBL/GenBank/DDBJ databases">
        <authorList>
            <person name="Oyuntsetseg B."/>
            <person name="Kim S.B."/>
        </authorList>
    </citation>
    <scope>NUCLEOTIDE SEQUENCE [LARGE SCALE GENOMIC DNA]</scope>
    <source>
        <strain evidence="7 8">4-36</strain>
    </source>
</reference>
<keyword evidence="3" id="KW-0238">DNA-binding</keyword>
<dbReference type="FunFam" id="1.10.10.10:FF:000001">
    <property type="entry name" value="LysR family transcriptional regulator"/>
    <property type="match status" value="1"/>
</dbReference>
<name>A0A9Y2JMZ5_9PSEU</name>
<dbReference type="RefSeq" id="WP_285997132.1">
    <property type="nucleotide sequence ID" value="NZ_CP127295.1"/>
</dbReference>
<dbReference type="EMBL" id="CP127295">
    <property type="protein sequence ID" value="WIY00670.1"/>
    <property type="molecule type" value="Genomic_DNA"/>
</dbReference>